<evidence type="ECO:0000256" key="5">
    <source>
        <dbReference type="SAM" id="MobiDB-lite"/>
    </source>
</evidence>
<keyword evidence="3 4" id="KW-0408">Iron</keyword>
<dbReference type="PANTHER" id="PTHR24305">
    <property type="entry name" value="CYTOCHROME P450"/>
    <property type="match status" value="1"/>
</dbReference>
<dbReference type="InterPro" id="IPR036396">
    <property type="entry name" value="Cyt_P450_sf"/>
</dbReference>
<comment type="cofactor">
    <cofactor evidence="4">
        <name>heme</name>
        <dbReference type="ChEBI" id="CHEBI:30413"/>
    </cofactor>
</comment>
<feature type="chain" id="PRO_5015657940" evidence="7">
    <location>
        <begin position="17"/>
        <end position="594"/>
    </location>
</feature>
<keyword evidence="2 4" id="KW-0479">Metal-binding</keyword>
<comment type="caution">
    <text evidence="8">The sequence shown here is derived from an EMBL/GenBank/DDBJ whole genome shotgun (WGS) entry which is preliminary data.</text>
</comment>
<feature type="region of interest" description="Disordered" evidence="5">
    <location>
        <begin position="470"/>
        <end position="506"/>
    </location>
</feature>
<dbReference type="PRINTS" id="PR00385">
    <property type="entry name" value="P450"/>
</dbReference>
<feature type="compositionally biased region" description="Basic and acidic residues" evidence="5">
    <location>
        <begin position="484"/>
        <end position="506"/>
    </location>
</feature>
<dbReference type="Gene3D" id="1.10.630.10">
    <property type="entry name" value="Cytochrome P450"/>
    <property type="match status" value="1"/>
</dbReference>
<dbReference type="OrthoDB" id="1470350at2759"/>
<dbReference type="InterPro" id="IPR050121">
    <property type="entry name" value="Cytochrome_P450_monoxygenase"/>
</dbReference>
<dbReference type="EMBL" id="PKSG01000373">
    <property type="protein sequence ID" value="POR35985.1"/>
    <property type="molecule type" value="Genomic_DNA"/>
</dbReference>
<keyword evidence="6" id="KW-1133">Transmembrane helix</keyword>
<feature type="transmembrane region" description="Helical" evidence="6">
    <location>
        <begin position="27"/>
        <end position="49"/>
    </location>
</feature>
<evidence type="ECO:0000256" key="7">
    <source>
        <dbReference type="SAM" id="SignalP"/>
    </source>
</evidence>
<proteinExistence type="predicted"/>
<protein>
    <submittedName>
        <fullName evidence="8">Cytochrome P450</fullName>
    </submittedName>
</protein>
<dbReference type="GO" id="GO:0004497">
    <property type="term" value="F:monooxygenase activity"/>
    <property type="evidence" value="ECO:0007669"/>
    <property type="project" value="InterPro"/>
</dbReference>
<dbReference type="GO" id="GO:0020037">
    <property type="term" value="F:heme binding"/>
    <property type="evidence" value="ECO:0007669"/>
    <property type="project" value="InterPro"/>
</dbReference>
<keyword evidence="6" id="KW-0472">Membrane</keyword>
<name>A0A2S4L0Q7_9HYPO</name>
<dbReference type="AlphaFoldDB" id="A0A2S4L0Q7"/>
<accession>A0A2S4L0Q7</accession>
<dbReference type="CDD" id="cd11069">
    <property type="entry name" value="CYP_FUM15-like"/>
    <property type="match status" value="1"/>
</dbReference>
<evidence type="ECO:0000256" key="3">
    <source>
        <dbReference type="ARBA" id="ARBA00023004"/>
    </source>
</evidence>
<feature type="signal peptide" evidence="7">
    <location>
        <begin position="1"/>
        <end position="16"/>
    </location>
</feature>
<sequence>MANLVHWAALVALGAAASYLRDAASVVAFLGCSIALLTGLRLLWSGFLWPTYFSPLRHLPTVPDGGRVFSRETLRLYTQPRGVPQSDWVNKLGHVPQGLVRYRSILGTERLLVLSPEALAEVLVHKTDDFPKPPFIVNELRQVVGMGLLLAEGDDHRFQRKMLQPAFAFRHVKDLYPVFWTVAERLVTTMAEQDSATPHPSARDRTITIDIADWAGRAALDMIGIAGMGQDFGAIRETDSELHRAYRRVFQNPTVANFLAVLRLLLPNWFVNWLPLGRNRELRRSVQTLRSFCRQMIHEARSQQSIDEAGSSVYSSGKNILTVALSAGAFADESLVDQLVTFLTAGHETTGTALTWAVYLLCVHPEMQEKLRSEVRSSLPSPSPSTKTPESLAAVIDTGMPYLNAVCKEVLRYFPPVPITYRQAIRDTSVLQTPVPAGTIVVLAPRVTNRDSSLWGSDAQVFNPDRWLSSGDHRAMNSGSGTMPEDRSRSRTMEDGGDIRASKQGRAECRAAHKGTSPRSNFASMTFLHGPRSCIGQQFATAELAIVLAVLVGRFEFRLADESLLSEQNLKVSRGATARPTTGILVKAKVVDGW</sequence>
<feature type="binding site" description="axial binding residue" evidence="4">
    <location>
        <position position="534"/>
    </location>
    <ligand>
        <name>heme</name>
        <dbReference type="ChEBI" id="CHEBI:30413"/>
    </ligand>
    <ligandPart>
        <name>Fe</name>
        <dbReference type="ChEBI" id="CHEBI:18248"/>
    </ligandPart>
</feature>
<evidence type="ECO:0000256" key="1">
    <source>
        <dbReference type="ARBA" id="ARBA00022617"/>
    </source>
</evidence>
<evidence type="ECO:0000313" key="8">
    <source>
        <dbReference type="EMBL" id="POR35985.1"/>
    </source>
</evidence>
<evidence type="ECO:0000256" key="2">
    <source>
        <dbReference type="ARBA" id="ARBA00022723"/>
    </source>
</evidence>
<keyword evidence="9" id="KW-1185">Reference proteome</keyword>
<dbReference type="Proteomes" id="UP000237481">
    <property type="component" value="Unassembled WGS sequence"/>
</dbReference>
<keyword evidence="7" id="KW-0732">Signal</keyword>
<evidence type="ECO:0000256" key="4">
    <source>
        <dbReference type="PIRSR" id="PIRSR602401-1"/>
    </source>
</evidence>
<reference evidence="8 9" key="1">
    <citation type="submission" date="2018-01" db="EMBL/GenBank/DDBJ databases">
        <title>Harnessing the power of phylogenomics to disentangle the directionality and signatures of interkingdom host jumping in the parasitic fungal genus Tolypocladium.</title>
        <authorList>
            <person name="Quandt C.A."/>
            <person name="Patterson W."/>
            <person name="Spatafora J.W."/>
        </authorList>
    </citation>
    <scope>NUCLEOTIDE SEQUENCE [LARGE SCALE GENOMIC DNA]</scope>
    <source>
        <strain evidence="8 9">NRBC 100945</strain>
    </source>
</reference>
<dbReference type="STRING" id="94208.A0A2S4L0Q7"/>
<organism evidence="8 9">
    <name type="scientific">Tolypocladium paradoxum</name>
    <dbReference type="NCBI Taxonomy" id="94208"/>
    <lineage>
        <taxon>Eukaryota</taxon>
        <taxon>Fungi</taxon>
        <taxon>Dikarya</taxon>
        <taxon>Ascomycota</taxon>
        <taxon>Pezizomycotina</taxon>
        <taxon>Sordariomycetes</taxon>
        <taxon>Hypocreomycetidae</taxon>
        <taxon>Hypocreales</taxon>
        <taxon>Ophiocordycipitaceae</taxon>
        <taxon>Tolypocladium</taxon>
    </lineage>
</organism>
<dbReference type="SUPFAM" id="SSF48264">
    <property type="entry name" value="Cytochrome P450"/>
    <property type="match status" value="1"/>
</dbReference>
<dbReference type="GO" id="GO:0005506">
    <property type="term" value="F:iron ion binding"/>
    <property type="evidence" value="ECO:0007669"/>
    <property type="project" value="InterPro"/>
</dbReference>
<dbReference type="PRINTS" id="PR00463">
    <property type="entry name" value="EP450I"/>
</dbReference>
<evidence type="ECO:0000313" key="9">
    <source>
        <dbReference type="Proteomes" id="UP000237481"/>
    </source>
</evidence>
<gene>
    <name evidence="8" type="ORF">TPAR_03803</name>
</gene>
<dbReference type="GO" id="GO:0016705">
    <property type="term" value="F:oxidoreductase activity, acting on paired donors, with incorporation or reduction of molecular oxygen"/>
    <property type="evidence" value="ECO:0007669"/>
    <property type="project" value="InterPro"/>
</dbReference>
<dbReference type="InterPro" id="IPR002401">
    <property type="entry name" value="Cyt_P450_E_grp-I"/>
</dbReference>
<dbReference type="InterPro" id="IPR001128">
    <property type="entry name" value="Cyt_P450"/>
</dbReference>
<keyword evidence="1 4" id="KW-0349">Heme</keyword>
<dbReference type="Pfam" id="PF00067">
    <property type="entry name" value="p450"/>
    <property type="match status" value="2"/>
</dbReference>
<keyword evidence="6" id="KW-0812">Transmembrane</keyword>
<evidence type="ECO:0000256" key="6">
    <source>
        <dbReference type="SAM" id="Phobius"/>
    </source>
</evidence>
<dbReference type="PANTHER" id="PTHR24305:SF227">
    <property type="entry name" value="P450, PUTATIVE (EUROFUNG)-RELATED"/>
    <property type="match status" value="1"/>
</dbReference>